<feature type="domain" description="FAD-dependent oxidoreductase 2 FAD-binding" evidence="12">
    <location>
        <begin position="6"/>
        <end position="370"/>
    </location>
</feature>
<dbReference type="InterPro" id="IPR005288">
    <property type="entry name" value="NadB"/>
</dbReference>
<evidence type="ECO:0000256" key="3">
    <source>
        <dbReference type="ARBA" id="ARBA00008562"/>
    </source>
</evidence>
<dbReference type="EMBL" id="CYYA01000007">
    <property type="protein sequence ID" value="CUM96625.1"/>
    <property type="molecule type" value="Genomic_DNA"/>
</dbReference>
<reference evidence="13 14" key="1">
    <citation type="submission" date="2015-09" db="EMBL/GenBank/DDBJ databases">
        <authorList>
            <consortium name="Pathogen Informatics"/>
        </authorList>
    </citation>
    <scope>NUCLEOTIDE SEQUENCE [LARGE SCALE GENOMIC DNA]</scope>
    <source>
        <strain evidence="13 14">2789STDY5608891</strain>
    </source>
</reference>
<comment type="cofactor">
    <cofactor evidence="1">
        <name>FAD</name>
        <dbReference type="ChEBI" id="CHEBI:57692"/>
    </cofactor>
</comment>
<comment type="catalytic activity">
    <reaction evidence="11">
        <text>L-aspartate + O2 = iminosuccinate + H2O2</text>
        <dbReference type="Rhea" id="RHEA:25876"/>
        <dbReference type="ChEBI" id="CHEBI:15379"/>
        <dbReference type="ChEBI" id="CHEBI:16240"/>
        <dbReference type="ChEBI" id="CHEBI:29991"/>
        <dbReference type="ChEBI" id="CHEBI:77875"/>
        <dbReference type="EC" id="1.4.3.16"/>
    </reaction>
    <physiologicalReaction direction="left-to-right" evidence="11">
        <dbReference type="Rhea" id="RHEA:25877"/>
    </physiologicalReaction>
</comment>
<dbReference type="OrthoDB" id="9806724at2"/>
<evidence type="ECO:0000256" key="10">
    <source>
        <dbReference type="ARBA" id="ARBA00030386"/>
    </source>
</evidence>
<gene>
    <name evidence="13" type="primary">nadB</name>
    <name evidence="13" type="ORF">ERS852448_01274</name>
</gene>
<evidence type="ECO:0000313" key="14">
    <source>
        <dbReference type="Proteomes" id="UP000095492"/>
    </source>
</evidence>
<dbReference type="Gene3D" id="3.90.700.10">
    <property type="entry name" value="Succinate dehydrogenase/fumarate reductase flavoprotein, catalytic domain"/>
    <property type="match status" value="1"/>
</dbReference>
<name>A0A173T3Y6_EUBRA</name>
<dbReference type="Proteomes" id="UP000095492">
    <property type="component" value="Unassembled WGS sequence"/>
</dbReference>
<dbReference type="PANTHER" id="PTHR42716:SF2">
    <property type="entry name" value="L-ASPARTATE OXIDASE, CHLOROPLASTIC"/>
    <property type="match status" value="1"/>
</dbReference>
<evidence type="ECO:0000256" key="5">
    <source>
        <dbReference type="ARBA" id="ARBA00021901"/>
    </source>
</evidence>
<dbReference type="InterPro" id="IPR003953">
    <property type="entry name" value="FAD-dep_OxRdtase_2_FAD-bd"/>
</dbReference>
<dbReference type="Gene3D" id="3.50.50.60">
    <property type="entry name" value="FAD/NAD(P)-binding domain"/>
    <property type="match status" value="1"/>
</dbReference>
<comment type="pathway">
    <text evidence="2">Cofactor biosynthesis; NAD(+) biosynthesis; iminoaspartate from L-aspartate (oxidase route): step 1/1.</text>
</comment>
<dbReference type="GO" id="GO:0034628">
    <property type="term" value="P:'de novo' NAD+ biosynthetic process from L-aspartate"/>
    <property type="evidence" value="ECO:0007669"/>
    <property type="project" value="TreeGrafter"/>
</dbReference>
<sequence length="428" mass="48597">MKEYYDVIIVGTGAAGLYCALNLPERKRILLITKQEADQSDSFLAQGGICMLRGEDDYQNYFEDTMRAGHYENNARAVDLMIRSSNSIIRDLVERKVDFTRDETGNLMFTREAAHSQPRILFHEDITGKQITQTLLNEVKTKENIEICEYMTMVDLIEKDNVCGGIIIMDTENNVYPVYAEHVVLACGGLGGLYQNSTNFPHISGDALGIALKHQIQLEHMDYIQIHPTTLYSQKPGRRFLISESVRGEGALLLDKNGQRFTDELQPRDKVSQAIFAQMEKEGSDCVWEDMRPLGKDVILSHFPNIYQQCLEEGYDPCKEPVPVVPAQHYFMGGIKVDLGSRTSMKRLYACGETSCNGVHGKNRLASNSLLESLVFARRAADDILFGTKTEFRCTQVDIRQYEDREQILSEYHAAVRNEIERVKNSHE</sequence>
<dbReference type="SUPFAM" id="SSF56425">
    <property type="entry name" value="Succinate dehydrogenase/fumarate reductase flavoprotein, catalytic domain"/>
    <property type="match status" value="1"/>
</dbReference>
<dbReference type="InterPro" id="IPR027477">
    <property type="entry name" value="Succ_DH/fumarate_Rdtase_cat_sf"/>
</dbReference>
<dbReference type="SUPFAM" id="SSF51905">
    <property type="entry name" value="FAD/NAD(P)-binding domain"/>
    <property type="match status" value="1"/>
</dbReference>
<proteinExistence type="inferred from homology"/>
<dbReference type="EC" id="1.4.3.16" evidence="4"/>
<keyword evidence="6" id="KW-0285">Flavoprotein</keyword>
<evidence type="ECO:0000259" key="12">
    <source>
        <dbReference type="Pfam" id="PF00890"/>
    </source>
</evidence>
<dbReference type="GO" id="GO:0033765">
    <property type="term" value="F:steroid dehydrogenase activity, acting on the CH-CH group of donors"/>
    <property type="evidence" value="ECO:0007669"/>
    <property type="project" value="UniProtKB-ARBA"/>
</dbReference>
<dbReference type="PRINTS" id="PR00368">
    <property type="entry name" value="FADPNR"/>
</dbReference>
<dbReference type="GO" id="GO:0008734">
    <property type="term" value="F:L-aspartate oxidase activity"/>
    <property type="evidence" value="ECO:0007669"/>
    <property type="project" value="UniProtKB-EC"/>
</dbReference>
<evidence type="ECO:0000256" key="6">
    <source>
        <dbReference type="ARBA" id="ARBA00022630"/>
    </source>
</evidence>
<keyword evidence="9 13" id="KW-0560">Oxidoreductase</keyword>
<keyword evidence="8" id="KW-0274">FAD</keyword>
<dbReference type="FunFam" id="3.90.700.10:FF:000002">
    <property type="entry name" value="L-aspartate oxidase"/>
    <property type="match status" value="1"/>
</dbReference>
<dbReference type="PANTHER" id="PTHR42716">
    <property type="entry name" value="L-ASPARTATE OXIDASE"/>
    <property type="match status" value="1"/>
</dbReference>
<evidence type="ECO:0000256" key="11">
    <source>
        <dbReference type="ARBA" id="ARBA00048305"/>
    </source>
</evidence>
<evidence type="ECO:0000256" key="4">
    <source>
        <dbReference type="ARBA" id="ARBA00012173"/>
    </source>
</evidence>
<accession>A0A173T3Y6</accession>
<dbReference type="STRING" id="39490.ERS852448_01274"/>
<dbReference type="AlphaFoldDB" id="A0A173T3Y6"/>
<dbReference type="Pfam" id="PF00890">
    <property type="entry name" value="FAD_binding_2"/>
    <property type="match status" value="1"/>
</dbReference>
<dbReference type="NCBIfam" id="NF004820">
    <property type="entry name" value="PRK06175.1"/>
    <property type="match status" value="1"/>
</dbReference>
<organism evidence="13 14">
    <name type="scientific">Eubacterium ramulus</name>
    <dbReference type="NCBI Taxonomy" id="39490"/>
    <lineage>
        <taxon>Bacteria</taxon>
        <taxon>Bacillati</taxon>
        <taxon>Bacillota</taxon>
        <taxon>Clostridia</taxon>
        <taxon>Eubacteriales</taxon>
        <taxon>Eubacteriaceae</taxon>
        <taxon>Eubacterium</taxon>
    </lineage>
</organism>
<dbReference type="InterPro" id="IPR036188">
    <property type="entry name" value="FAD/NAD-bd_sf"/>
</dbReference>
<protein>
    <recommendedName>
        <fullName evidence="5">L-aspartate oxidase</fullName>
        <ecNumber evidence="4">1.4.3.16</ecNumber>
    </recommendedName>
    <alternativeName>
        <fullName evidence="10">Quinolinate synthase B</fullName>
    </alternativeName>
</protein>
<evidence type="ECO:0000256" key="7">
    <source>
        <dbReference type="ARBA" id="ARBA00022642"/>
    </source>
</evidence>
<dbReference type="RefSeq" id="WP_055290056.1">
    <property type="nucleotide sequence ID" value="NZ_CP173382.1"/>
</dbReference>
<evidence type="ECO:0000256" key="8">
    <source>
        <dbReference type="ARBA" id="ARBA00022827"/>
    </source>
</evidence>
<dbReference type="UniPathway" id="UPA00253">
    <property type="reaction ID" value="UER00326"/>
</dbReference>
<dbReference type="GeneID" id="97390772"/>
<keyword evidence="7" id="KW-0662">Pyridine nucleotide biosynthesis</keyword>
<evidence type="ECO:0000256" key="9">
    <source>
        <dbReference type="ARBA" id="ARBA00023002"/>
    </source>
</evidence>
<evidence type="ECO:0000256" key="2">
    <source>
        <dbReference type="ARBA" id="ARBA00004950"/>
    </source>
</evidence>
<evidence type="ECO:0000313" key="13">
    <source>
        <dbReference type="EMBL" id="CUM96625.1"/>
    </source>
</evidence>
<comment type="similarity">
    <text evidence="3">Belongs to the FAD-dependent oxidoreductase 2 family. NadB subfamily.</text>
</comment>
<evidence type="ECO:0000256" key="1">
    <source>
        <dbReference type="ARBA" id="ARBA00001974"/>
    </source>
</evidence>